<evidence type="ECO:0000256" key="1">
    <source>
        <dbReference type="ARBA" id="ARBA00004604"/>
    </source>
</evidence>
<dbReference type="Pfam" id="PF06870">
    <property type="entry name" value="RNA_pol_I_A49"/>
    <property type="match status" value="1"/>
</dbReference>
<evidence type="ECO:0000256" key="5">
    <source>
        <dbReference type="ARBA" id="ARBA00023242"/>
    </source>
</evidence>
<comment type="similarity">
    <text evidence="2">Belongs to the eukaryotic RPA49/POLR1E RNA polymerase subunit family.</text>
</comment>
<keyword evidence="5" id="KW-0539">Nucleus</keyword>
<dbReference type="InterPro" id="IPR009668">
    <property type="entry name" value="RNA_pol-assoc_fac_A49-like"/>
</dbReference>
<evidence type="ECO:0000313" key="6">
    <source>
        <dbReference type="EMBL" id="PIK46378.1"/>
    </source>
</evidence>
<evidence type="ECO:0000256" key="3">
    <source>
        <dbReference type="ARBA" id="ARBA00022478"/>
    </source>
</evidence>
<dbReference type="AlphaFoldDB" id="A0A2G8KEE0"/>
<comment type="subcellular location">
    <subcellularLocation>
        <location evidence="1">Nucleus</location>
        <location evidence="1">Nucleolus</location>
    </subcellularLocation>
</comment>
<reference evidence="6 7" key="1">
    <citation type="journal article" date="2017" name="PLoS Biol.">
        <title>The sea cucumber genome provides insights into morphological evolution and visceral regeneration.</title>
        <authorList>
            <person name="Zhang X."/>
            <person name="Sun L."/>
            <person name="Yuan J."/>
            <person name="Sun Y."/>
            <person name="Gao Y."/>
            <person name="Zhang L."/>
            <person name="Li S."/>
            <person name="Dai H."/>
            <person name="Hamel J.F."/>
            <person name="Liu C."/>
            <person name="Yu Y."/>
            <person name="Liu S."/>
            <person name="Lin W."/>
            <person name="Guo K."/>
            <person name="Jin S."/>
            <person name="Xu P."/>
            <person name="Storey K.B."/>
            <person name="Huan P."/>
            <person name="Zhang T."/>
            <person name="Zhou Y."/>
            <person name="Zhang J."/>
            <person name="Lin C."/>
            <person name="Li X."/>
            <person name="Xing L."/>
            <person name="Huo D."/>
            <person name="Sun M."/>
            <person name="Wang L."/>
            <person name="Mercier A."/>
            <person name="Li F."/>
            <person name="Yang H."/>
            <person name="Xiang J."/>
        </authorList>
    </citation>
    <scope>NUCLEOTIDE SEQUENCE [LARGE SCALE GENOMIC DNA]</scope>
    <source>
        <strain evidence="6">Shaxun</strain>
        <tissue evidence="6">Muscle</tissue>
    </source>
</reference>
<keyword evidence="3" id="KW-0240">DNA-directed RNA polymerase</keyword>
<dbReference type="GO" id="GO:0003677">
    <property type="term" value="F:DNA binding"/>
    <property type="evidence" value="ECO:0007669"/>
    <property type="project" value="InterPro"/>
</dbReference>
<keyword evidence="4" id="KW-0804">Transcription</keyword>
<comment type="caution">
    <text evidence="6">The sequence shown here is derived from an EMBL/GenBank/DDBJ whole genome shotgun (WGS) entry which is preliminary data.</text>
</comment>
<dbReference type="EMBL" id="MRZV01000648">
    <property type="protein sequence ID" value="PIK46378.1"/>
    <property type="molecule type" value="Genomic_DNA"/>
</dbReference>
<evidence type="ECO:0000256" key="4">
    <source>
        <dbReference type="ARBA" id="ARBA00023163"/>
    </source>
</evidence>
<evidence type="ECO:0000256" key="2">
    <source>
        <dbReference type="ARBA" id="ARBA00009430"/>
    </source>
</evidence>
<sequence>MHLFLYAGTWWVCRSDYREDESIHAQLFNLKPWVKREAKRPAAAINGNTPLSTREKSDRLIETFGSNKQKRAMHSRLKTRFRKILSIRQPPLQLRMQKNCLLNLMLSDSRVSLEVNSLPALKSSF</sequence>
<dbReference type="GO" id="GO:0000428">
    <property type="term" value="C:DNA-directed RNA polymerase complex"/>
    <property type="evidence" value="ECO:0007669"/>
    <property type="project" value="UniProtKB-KW"/>
</dbReference>
<keyword evidence="7" id="KW-1185">Reference proteome</keyword>
<dbReference type="Proteomes" id="UP000230750">
    <property type="component" value="Unassembled WGS sequence"/>
</dbReference>
<name>A0A2G8KEE0_STIJA</name>
<accession>A0A2G8KEE0</accession>
<evidence type="ECO:0000313" key="7">
    <source>
        <dbReference type="Proteomes" id="UP000230750"/>
    </source>
</evidence>
<dbReference type="GO" id="GO:0005730">
    <property type="term" value="C:nucleolus"/>
    <property type="evidence" value="ECO:0007669"/>
    <property type="project" value="UniProtKB-SubCell"/>
</dbReference>
<dbReference type="OrthoDB" id="532500at2759"/>
<proteinExistence type="inferred from homology"/>
<organism evidence="6 7">
    <name type="scientific">Stichopus japonicus</name>
    <name type="common">Sea cucumber</name>
    <dbReference type="NCBI Taxonomy" id="307972"/>
    <lineage>
        <taxon>Eukaryota</taxon>
        <taxon>Metazoa</taxon>
        <taxon>Echinodermata</taxon>
        <taxon>Eleutherozoa</taxon>
        <taxon>Echinozoa</taxon>
        <taxon>Holothuroidea</taxon>
        <taxon>Aspidochirotacea</taxon>
        <taxon>Aspidochirotida</taxon>
        <taxon>Stichopodidae</taxon>
        <taxon>Apostichopus</taxon>
    </lineage>
</organism>
<gene>
    <name evidence="6" type="ORF">BSL78_16749</name>
</gene>
<protein>
    <submittedName>
        <fullName evidence="6">Uncharacterized protein</fullName>
    </submittedName>
</protein>
<dbReference type="GO" id="GO:0006351">
    <property type="term" value="P:DNA-templated transcription"/>
    <property type="evidence" value="ECO:0007669"/>
    <property type="project" value="InterPro"/>
</dbReference>